<proteinExistence type="predicted"/>
<dbReference type="EMBL" id="SWJQ01000021">
    <property type="protein sequence ID" value="TRZ25794.1"/>
    <property type="molecule type" value="Genomic_DNA"/>
</dbReference>
<accession>A0A8K1GY42</accession>
<dbReference type="OrthoDB" id="276744at2759"/>
<evidence type="ECO:0000313" key="1">
    <source>
        <dbReference type="EMBL" id="TRZ25794.1"/>
    </source>
</evidence>
<keyword evidence="2" id="KW-1185">Reference proteome</keyword>
<dbReference type="Proteomes" id="UP000796761">
    <property type="component" value="Unassembled WGS sequence"/>
</dbReference>
<reference evidence="1" key="1">
    <citation type="submission" date="2019-04" db="EMBL/GenBank/DDBJ databases">
        <title>Genome assembly of Zosterops borbonicus 15179.</title>
        <authorList>
            <person name="Leroy T."/>
            <person name="Anselmetti Y."/>
            <person name="Tilak M.-K."/>
            <person name="Nabholz B."/>
        </authorList>
    </citation>
    <scope>NUCLEOTIDE SEQUENCE</scope>
    <source>
        <strain evidence="1">HGM_15179</strain>
        <tissue evidence="1">Muscle</tissue>
    </source>
</reference>
<dbReference type="AlphaFoldDB" id="A0A8K1GY42"/>
<gene>
    <name evidence="1" type="ORF">HGM15179_001380</name>
</gene>
<name>A0A8K1GY42_9PASS</name>
<organism evidence="1 2">
    <name type="scientific">Zosterops borbonicus</name>
    <dbReference type="NCBI Taxonomy" id="364589"/>
    <lineage>
        <taxon>Eukaryota</taxon>
        <taxon>Metazoa</taxon>
        <taxon>Chordata</taxon>
        <taxon>Craniata</taxon>
        <taxon>Vertebrata</taxon>
        <taxon>Euteleostomi</taxon>
        <taxon>Archelosauria</taxon>
        <taxon>Archosauria</taxon>
        <taxon>Dinosauria</taxon>
        <taxon>Saurischia</taxon>
        <taxon>Theropoda</taxon>
        <taxon>Coelurosauria</taxon>
        <taxon>Aves</taxon>
        <taxon>Neognathae</taxon>
        <taxon>Neoaves</taxon>
        <taxon>Telluraves</taxon>
        <taxon>Australaves</taxon>
        <taxon>Passeriformes</taxon>
        <taxon>Sylvioidea</taxon>
        <taxon>Zosteropidae</taxon>
        <taxon>Zosterops</taxon>
    </lineage>
</organism>
<evidence type="ECO:0000313" key="2">
    <source>
        <dbReference type="Proteomes" id="UP000796761"/>
    </source>
</evidence>
<protein>
    <submittedName>
        <fullName evidence="1">Uncharacterized protein</fullName>
    </submittedName>
</protein>
<sequence length="101" mass="11904">MEVLERVQRRATKVVKGLEHKCYEEQMKKLEVFGLDKRRLRGDLFTLYNHLKGGCTQVENEICFKSPNRDNFFPEKPKFQERCHDVEEEELDTGAATLEAK</sequence>
<comment type="caution">
    <text evidence="1">The sequence shown here is derived from an EMBL/GenBank/DDBJ whole genome shotgun (WGS) entry which is preliminary data.</text>
</comment>